<feature type="transmembrane region" description="Helical" evidence="1">
    <location>
        <begin position="36"/>
        <end position="57"/>
    </location>
</feature>
<name>A0A1I4A3S7_9ACTN</name>
<proteinExistence type="predicted"/>
<feature type="transmembrane region" description="Helical" evidence="1">
    <location>
        <begin position="12"/>
        <end position="30"/>
    </location>
</feature>
<keyword evidence="3" id="KW-1185">Reference proteome</keyword>
<reference evidence="2 3" key="1">
    <citation type="submission" date="2016-10" db="EMBL/GenBank/DDBJ databases">
        <authorList>
            <person name="de Groot N.N."/>
        </authorList>
    </citation>
    <scope>NUCLEOTIDE SEQUENCE [LARGE SCALE GENOMIC DNA]</scope>
    <source>
        <strain evidence="2 3">DSM 45317</strain>
    </source>
</reference>
<keyword evidence="1" id="KW-1133">Transmembrane helix</keyword>
<dbReference type="InParanoid" id="A0A1I4A3S7"/>
<dbReference type="AlphaFoldDB" id="A0A1I4A3S7"/>
<dbReference type="Proteomes" id="UP000199152">
    <property type="component" value="Unassembled WGS sequence"/>
</dbReference>
<evidence type="ECO:0000256" key="1">
    <source>
        <dbReference type="SAM" id="Phobius"/>
    </source>
</evidence>
<gene>
    <name evidence="2" type="ORF">SAMN04488085_10262</name>
</gene>
<evidence type="ECO:0000313" key="3">
    <source>
        <dbReference type="Proteomes" id="UP000199152"/>
    </source>
</evidence>
<keyword evidence="1" id="KW-0812">Transmembrane</keyword>
<keyword evidence="1" id="KW-0472">Membrane</keyword>
<protein>
    <submittedName>
        <fullName evidence="2">Uncharacterized protein</fullName>
    </submittedName>
</protein>
<sequence length="63" mass="6791">MESQHVPNNLKVFFGVVFAVSVLSLVYGLTGSGSRTPYIVFGALGLGSILLFIYAVIRTRRGT</sequence>
<evidence type="ECO:0000313" key="2">
    <source>
        <dbReference type="EMBL" id="SFK50973.1"/>
    </source>
</evidence>
<accession>A0A1I4A3S7</accession>
<dbReference type="RefSeq" id="WP_091321177.1">
    <property type="nucleotide sequence ID" value="NZ_FOSW01000002.1"/>
</dbReference>
<organism evidence="2 3">
    <name type="scientific">Geodermatophilus ruber</name>
    <dbReference type="NCBI Taxonomy" id="504800"/>
    <lineage>
        <taxon>Bacteria</taxon>
        <taxon>Bacillati</taxon>
        <taxon>Actinomycetota</taxon>
        <taxon>Actinomycetes</taxon>
        <taxon>Geodermatophilales</taxon>
        <taxon>Geodermatophilaceae</taxon>
        <taxon>Geodermatophilus</taxon>
    </lineage>
</organism>
<dbReference type="EMBL" id="FOSW01000002">
    <property type="protein sequence ID" value="SFK50973.1"/>
    <property type="molecule type" value="Genomic_DNA"/>
</dbReference>